<keyword evidence="2" id="KW-0378">Hydrolase</keyword>
<evidence type="ECO:0000313" key="3">
    <source>
        <dbReference type="Proteomes" id="UP000320239"/>
    </source>
</evidence>
<evidence type="ECO:0000259" key="1">
    <source>
        <dbReference type="Pfam" id="PF06259"/>
    </source>
</evidence>
<evidence type="ECO:0000313" key="2">
    <source>
        <dbReference type="EMBL" id="TWG13850.1"/>
    </source>
</evidence>
<dbReference type="InterPro" id="IPR010427">
    <property type="entry name" value="DUF1023"/>
</dbReference>
<protein>
    <submittedName>
        <fullName evidence="2">Alpha/beta hydrolase family protein</fullName>
    </submittedName>
</protein>
<dbReference type="OrthoDB" id="5969911at2"/>
<dbReference type="GO" id="GO:0016787">
    <property type="term" value="F:hydrolase activity"/>
    <property type="evidence" value="ECO:0007669"/>
    <property type="project" value="UniProtKB-KW"/>
</dbReference>
<gene>
    <name evidence="2" type="ORF">FHX34_104138</name>
</gene>
<keyword evidence="3" id="KW-1185">Reference proteome</keyword>
<dbReference type="EMBL" id="VIWY01000004">
    <property type="protein sequence ID" value="TWG13850.1"/>
    <property type="molecule type" value="Genomic_DNA"/>
</dbReference>
<organism evidence="2 3">
    <name type="scientific">Actinoplanes teichomyceticus</name>
    <dbReference type="NCBI Taxonomy" id="1867"/>
    <lineage>
        <taxon>Bacteria</taxon>
        <taxon>Bacillati</taxon>
        <taxon>Actinomycetota</taxon>
        <taxon>Actinomycetes</taxon>
        <taxon>Micromonosporales</taxon>
        <taxon>Micromonosporaceae</taxon>
        <taxon>Actinoplanes</taxon>
    </lineage>
</organism>
<sequence length="501" mass="51714">MTVAALPAPARVTYARLRATDPAHWSAAALAWRRWAALAGVLCGEFGPLAGKLRAAWSGAAADAATARLGVLRRRLVLFRLLCWRADQVLSEFAAALARARALLDRARVTARAAGVAIDDSGSVPAGAAATELAAALRVAATADGSAAARLAGLAVVPAAPATTFRPDCTATPAQVRRWWAGLSPAERMWLLGNEPTAVAGLDGVPVADRDLANRLLLADRRDRLLRHGGEKDADKLRGLDRLASRLEDERGSRAYLIGLDVSADGRAVIALGDPDHAANVLTHVPGMTSDLASLGGELTRAERVAARAGELGPDAGTSAVLWLDYDAPDFLHEAWSGRQAATGATGLQRFQDGLRATHDGPAARQTVLGHSYGSLVVGKAAAGGMDADRVVFVGSPGVGVDSAAQLGLPAGQVFSSTSRSDPIQWLAVSPGTMVRDLAIGLTGTALAGPAEDLWFGHNPSDPGFGARVFASQGDGGHLGYWEPGRPALDALATITLGGTP</sequence>
<dbReference type="SUPFAM" id="SSF53474">
    <property type="entry name" value="alpha/beta-Hydrolases"/>
    <property type="match status" value="1"/>
</dbReference>
<dbReference type="RefSeq" id="WP_122976272.1">
    <property type="nucleotide sequence ID" value="NZ_BOMX01000059.1"/>
</dbReference>
<dbReference type="Proteomes" id="UP000320239">
    <property type="component" value="Unassembled WGS sequence"/>
</dbReference>
<feature type="domain" description="DUF1023" evidence="1">
    <location>
        <begin position="264"/>
        <end position="427"/>
    </location>
</feature>
<dbReference type="AlphaFoldDB" id="A0A561VQG1"/>
<proteinExistence type="predicted"/>
<name>A0A561VQG1_ACTTI</name>
<dbReference type="Pfam" id="PF06259">
    <property type="entry name" value="Abhydrolase_8"/>
    <property type="match status" value="1"/>
</dbReference>
<dbReference type="InterPro" id="IPR029058">
    <property type="entry name" value="AB_hydrolase_fold"/>
</dbReference>
<accession>A0A561VQG1</accession>
<reference evidence="2 3" key="1">
    <citation type="submission" date="2019-06" db="EMBL/GenBank/DDBJ databases">
        <title>Sequencing the genomes of 1000 actinobacteria strains.</title>
        <authorList>
            <person name="Klenk H.-P."/>
        </authorList>
    </citation>
    <scope>NUCLEOTIDE SEQUENCE [LARGE SCALE GENOMIC DNA]</scope>
    <source>
        <strain evidence="2 3">DSM 43866</strain>
    </source>
</reference>
<comment type="caution">
    <text evidence="2">The sequence shown here is derived from an EMBL/GenBank/DDBJ whole genome shotgun (WGS) entry which is preliminary data.</text>
</comment>